<protein>
    <submittedName>
        <fullName evidence="2">Uncharacterized protein</fullName>
    </submittedName>
</protein>
<gene>
    <name evidence="2" type="ORF">DFH08DRAFT_966832</name>
</gene>
<evidence type="ECO:0000313" key="3">
    <source>
        <dbReference type="Proteomes" id="UP001218218"/>
    </source>
</evidence>
<dbReference type="Proteomes" id="UP001218218">
    <property type="component" value="Unassembled WGS sequence"/>
</dbReference>
<evidence type="ECO:0000256" key="1">
    <source>
        <dbReference type="SAM" id="MobiDB-lite"/>
    </source>
</evidence>
<accession>A0AAD6ZMA0</accession>
<dbReference type="AlphaFoldDB" id="A0AAD6ZMA0"/>
<sequence length="297" mass="33857">MPPRRPSSVLQPRRCDRRGRAPPPLSPHWRHLQSRCHLLHPAPQLRVPQTLSTFTCHRLATSQLALRLLRLKPAVAVAPFFQPILRRVVNPPLSLLLPPPTPPTSYFPYILFSPSVSFIRSRNRCIIPHIRVQEQLPKSQPLVPHAEYCMPSVCNDAYDPGRAERLTDNTFLSIRCMASDPALDDSSARRDAADDSKAVKALKRRAADDQVAAQQDRAFEMAEVAQERSLPMPSFDDDTREDYRCYLHFHACLPSTCKPQILPRPRIRGSPSIRGYVILKTTKKEPLMSLRYPDVRR</sequence>
<reference evidence="2" key="1">
    <citation type="submission" date="2023-03" db="EMBL/GenBank/DDBJ databases">
        <title>Massive genome expansion in bonnet fungi (Mycena s.s.) driven by repeated elements and novel gene families across ecological guilds.</title>
        <authorList>
            <consortium name="Lawrence Berkeley National Laboratory"/>
            <person name="Harder C.B."/>
            <person name="Miyauchi S."/>
            <person name="Viragh M."/>
            <person name="Kuo A."/>
            <person name="Thoen E."/>
            <person name="Andreopoulos B."/>
            <person name="Lu D."/>
            <person name="Skrede I."/>
            <person name="Drula E."/>
            <person name="Henrissat B."/>
            <person name="Morin E."/>
            <person name="Kohler A."/>
            <person name="Barry K."/>
            <person name="LaButti K."/>
            <person name="Morin E."/>
            <person name="Salamov A."/>
            <person name="Lipzen A."/>
            <person name="Mereny Z."/>
            <person name="Hegedus B."/>
            <person name="Baldrian P."/>
            <person name="Stursova M."/>
            <person name="Weitz H."/>
            <person name="Taylor A."/>
            <person name="Grigoriev I.V."/>
            <person name="Nagy L.G."/>
            <person name="Martin F."/>
            <person name="Kauserud H."/>
        </authorList>
    </citation>
    <scope>NUCLEOTIDE SEQUENCE</scope>
    <source>
        <strain evidence="2">CBHHK002</strain>
    </source>
</reference>
<feature type="region of interest" description="Disordered" evidence="1">
    <location>
        <begin position="1"/>
        <end position="26"/>
    </location>
</feature>
<name>A0AAD6ZMA0_9AGAR</name>
<proteinExistence type="predicted"/>
<keyword evidence="3" id="KW-1185">Reference proteome</keyword>
<evidence type="ECO:0000313" key="2">
    <source>
        <dbReference type="EMBL" id="KAJ7330257.1"/>
    </source>
</evidence>
<comment type="caution">
    <text evidence="2">The sequence shown here is derived from an EMBL/GenBank/DDBJ whole genome shotgun (WGS) entry which is preliminary data.</text>
</comment>
<organism evidence="2 3">
    <name type="scientific">Mycena albidolilacea</name>
    <dbReference type="NCBI Taxonomy" id="1033008"/>
    <lineage>
        <taxon>Eukaryota</taxon>
        <taxon>Fungi</taxon>
        <taxon>Dikarya</taxon>
        <taxon>Basidiomycota</taxon>
        <taxon>Agaricomycotina</taxon>
        <taxon>Agaricomycetes</taxon>
        <taxon>Agaricomycetidae</taxon>
        <taxon>Agaricales</taxon>
        <taxon>Marasmiineae</taxon>
        <taxon>Mycenaceae</taxon>
        <taxon>Mycena</taxon>
    </lineage>
</organism>
<dbReference type="EMBL" id="JARIHO010000037">
    <property type="protein sequence ID" value="KAJ7330257.1"/>
    <property type="molecule type" value="Genomic_DNA"/>
</dbReference>